<feature type="region of interest" description="Disordered" evidence="10">
    <location>
        <begin position="917"/>
        <end position="947"/>
    </location>
</feature>
<evidence type="ECO:0000256" key="2">
    <source>
        <dbReference type="ARBA" id="ARBA00012417"/>
    </source>
</evidence>
<sequence length="988" mass="111053">MDGRRHSVDIPISKTLVALRRVRSLRDPSTISTSKFSALVDNVNWETNSGSGISLRFLDSCQEGGGSGKNHRLRTNNVGKLDGEREEFVDDFNLSYDLGKSKFNLYEFSGPLNIDSGRYCSHRVDHNKSIIPSIDPLEDVDSCNELSIGPLPEEETDHIVSERKFQSNNQVKKSYGNVGNGTSPSLSLRDVLSSRTASLFANEDDDAAYNDDPGCGISCCWSGTPRFRESPDLENNPLLCKNVEEISGYDTRCLKYTCNEIVPHSETPRSLSQKFRPKSFSELVGQNVVARSLLGAIIKGRITSLYLFHGPRGTGKTSASRIFAAALNCLSMDENRPCGICRECVMFFSGRSRDVKEVDPVRINRRERIRSLIKKAAIPPVSSRFKIFIFDECHLLHGDTWATVLHSLDNLSQHVIFVMITPDLDKLPRSAFSRSQRYHFPKIKDSDISGRLVNICHEEGLDFDQVALDFIASKSNGSMRDAEMMLDQLSLLGKRITMSLAYELIGIVSDDELLDLLDLAMSSDTSKTVIRARELMRSRIDPMQLTSQLANLIMDVLAGNCEEGCSEARRRFSSRHNSEMDLQKLSHALKILSETEKQLRLSKNQTTWLTVALLQLSSSTECSSEVNDSKLWIDNVHERGENWKHVVSCSCEEKRPHTLRIPEDYRKTLESIWKKASELCQSSSFKNFLLEQGKLSSLVVSQGNAVAELEFCHPNCISKAEKSQKLIANLLRSTLDCNVDIKINLVPCASYKSRHAKVRKAYFRLFSCSRRARKSQSSTECGSDSDYSEYTSERPMISERCTNRPFSDDPCLKIPHKCCHRMDVVRTLGNVQSTRTPPSHGPLEHNPIPDLVAAASNEPRYNHEGGVLPFQEPEHHQPNCFARTFRRHRKSSSSDASQMVCITESKQNKLALSIVRKASSETSVTTSDTNNNSNTYTNSSGDENGLRENSETLCWKTPTLHLKKAWRSGHQRENSHLVRWVLPCATAK</sequence>
<dbReference type="InterPro" id="IPR045085">
    <property type="entry name" value="HLD_clamp_pol_III_gamma_tau"/>
</dbReference>
<dbReference type="NCBIfam" id="TIGR02397">
    <property type="entry name" value="dnaX_nterm"/>
    <property type="match status" value="1"/>
</dbReference>
<evidence type="ECO:0000256" key="5">
    <source>
        <dbReference type="ARBA" id="ARBA00022833"/>
    </source>
</evidence>
<evidence type="ECO:0000313" key="12">
    <source>
        <dbReference type="EMBL" id="KAF4370643.1"/>
    </source>
</evidence>
<dbReference type="FunFam" id="1.10.8.60:FF:000013">
    <property type="entry name" value="DNA polymerase III subunit gamma/tau"/>
    <property type="match status" value="1"/>
</dbReference>
<dbReference type="CDD" id="cd00009">
    <property type="entry name" value="AAA"/>
    <property type="match status" value="1"/>
</dbReference>
<dbReference type="Gene3D" id="1.20.272.10">
    <property type="match status" value="1"/>
</dbReference>
<dbReference type="InterPro" id="IPR008921">
    <property type="entry name" value="DNA_pol3_clamp-load_cplx_C"/>
</dbReference>
<reference evidence="12 13" key="1">
    <citation type="journal article" date="2020" name="bioRxiv">
        <title>Sequence and annotation of 42 cannabis genomes reveals extensive copy number variation in cannabinoid synthesis and pathogen resistance genes.</title>
        <authorList>
            <person name="Mckernan K.J."/>
            <person name="Helbert Y."/>
            <person name="Kane L.T."/>
            <person name="Ebling H."/>
            <person name="Zhang L."/>
            <person name="Liu B."/>
            <person name="Eaton Z."/>
            <person name="Mclaughlin S."/>
            <person name="Kingan S."/>
            <person name="Baybayan P."/>
            <person name="Concepcion G."/>
            <person name="Jordan M."/>
            <person name="Riva A."/>
            <person name="Barbazuk W."/>
            <person name="Harkins T."/>
        </authorList>
    </citation>
    <scope>NUCLEOTIDE SEQUENCE [LARGE SCALE GENOMIC DNA]</scope>
    <source>
        <strain evidence="13">cv. Jamaican Lion 4</strain>
        <tissue evidence="12">Leaf</tissue>
    </source>
</reference>
<dbReference type="SMART" id="SM00382">
    <property type="entry name" value="AAA"/>
    <property type="match status" value="1"/>
</dbReference>
<evidence type="ECO:0000256" key="8">
    <source>
        <dbReference type="ARBA" id="ARBA00023054"/>
    </source>
</evidence>
<dbReference type="PANTHER" id="PTHR11669:SF0">
    <property type="entry name" value="PROTEIN STICHEL-LIKE 2"/>
    <property type="match status" value="1"/>
</dbReference>
<dbReference type="GO" id="GO:0003677">
    <property type="term" value="F:DNA binding"/>
    <property type="evidence" value="ECO:0007669"/>
    <property type="project" value="InterPro"/>
</dbReference>
<feature type="compositionally biased region" description="Low complexity" evidence="10">
    <location>
        <begin position="920"/>
        <end position="940"/>
    </location>
</feature>
<dbReference type="InterPro" id="IPR012763">
    <property type="entry name" value="DNA_pol_III_sug/sutau_N"/>
</dbReference>
<keyword evidence="8" id="KW-0175">Coiled coil</keyword>
<dbReference type="InterPro" id="IPR050238">
    <property type="entry name" value="DNA_Rep/Repair_Clamp_Loader"/>
</dbReference>
<evidence type="ECO:0000256" key="10">
    <source>
        <dbReference type="SAM" id="MobiDB-lite"/>
    </source>
</evidence>
<feature type="domain" description="AAA+ ATPase" evidence="11">
    <location>
        <begin position="302"/>
        <end position="445"/>
    </location>
</feature>
<organism evidence="12 13">
    <name type="scientific">Cannabis sativa</name>
    <name type="common">Hemp</name>
    <name type="synonym">Marijuana</name>
    <dbReference type="NCBI Taxonomy" id="3483"/>
    <lineage>
        <taxon>Eukaryota</taxon>
        <taxon>Viridiplantae</taxon>
        <taxon>Streptophyta</taxon>
        <taxon>Embryophyta</taxon>
        <taxon>Tracheophyta</taxon>
        <taxon>Spermatophyta</taxon>
        <taxon>Magnoliopsida</taxon>
        <taxon>eudicotyledons</taxon>
        <taxon>Gunneridae</taxon>
        <taxon>Pentapetalae</taxon>
        <taxon>rosids</taxon>
        <taxon>fabids</taxon>
        <taxon>Rosales</taxon>
        <taxon>Cannabaceae</taxon>
        <taxon>Cannabis</taxon>
    </lineage>
</organism>
<dbReference type="SUPFAM" id="SSF52540">
    <property type="entry name" value="P-loop containing nucleoside triphosphate hydrolases"/>
    <property type="match status" value="1"/>
</dbReference>
<dbReference type="GO" id="GO:0003689">
    <property type="term" value="F:DNA clamp loader activity"/>
    <property type="evidence" value="ECO:0007669"/>
    <property type="project" value="TreeGrafter"/>
</dbReference>
<dbReference type="GO" id="GO:0005524">
    <property type="term" value="F:ATP binding"/>
    <property type="evidence" value="ECO:0007669"/>
    <property type="project" value="UniProtKB-KW"/>
</dbReference>
<keyword evidence="4" id="KW-0547">Nucleotide-binding</keyword>
<protein>
    <recommendedName>
        <fullName evidence="2">DNA-directed DNA polymerase</fullName>
        <ecNumber evidence="2">2.7.7.7</ecNumber>
    </recommendedName>
</protein>
<dbReference type="GO" id="GO:0009360">
    <property type="term" value="C:DNA polymerase III complex"/>
    <property type="evidence" value="ECO:0007669"/>
    <property type="project" value="InterPro"/>
</dbReference>
<gene>
    <name evidence="12" type="ORF">G4B88_013399</name>
</gene>
<dbReference type="GO" id="GO:0046872">
    <property type="term" value="F:metal ion binding"/>
    <property type="evidence" value="ECO:0007669"/>
    <property type="project" value="UniProtKB-KW"/>
</dbReference>
<dbReference type="GO" id="GO:0006281">
    <property type="term" value="P:DNA repair"/>
    <property type="evidence" value="ECO:0007669"/>
    <property type="project" value="TreeGrafter"/>
</dbReference>
<dbReference type="InterPro" id="IPR054506">
    <property type="entry name" value="DnaA_N-like_STI"/>
</dbReference>
<dbReference type="InterPro" id="IPR027417">
    <property type="entry name" value="P-loop_NTPase"/>
</dbReference>
<dbReference type="GO" id="GO:0003887">
    <property type="term" value="F:DNA-directed DNA polymerase activity"/>
    <property type="evidence" value="ECO:0007669"/>
    <property type="project" value="UniProtKB-KW"/>
</dbReference>
<dbReference type="GO" id="GO:0006261">
    <property type="term" value="P:DNA-templated DNA replication"/>
    <property type="evidence" value="ECO:0007669"/>
    <property type="project" value="TreeGrafter"/>
</dbReference>
<proteinExistence type="inferred from homology"/>
<keyword evidence="7" id="KW-0548">Nucleotidyltransferase</keyword>
<evidence type="ECO:0000313" key="13">
    <source>
        <dbReference type="Proteomes" id="UP000583929"/>
    </source>
</evidence>
<evidence type="ECO:0000256" key="6">
    <source>
        <dbReference type="ARBA" id="ARBA00022840"/>
    </source>
</evidence>
<dbReference type="Pfam" id="PF22608">
    <property type="entry name" value="DNAX_ATPase_lid"/>
    <property type="match status" value="1"/>
</dbReference>
<keyword evidence="7" id="KW-0239">DNA-directed DNA polymerase</keyword>
<dbReference type="AlphaFoldDB" id="A0A7J6FIU9"/>
<dbReference type="GO" id="GO:0005663">
    <property type="term" value="C:DNA replication factor C complex"/>
    <property type="evidence" value="ECO:0007669"/>
    <property type="project" value="TreeGrafter"/>
</dbReference>
<keyword evidence="7" id="KW-0808">Transferase</keyword>
<comment type="catalytic activity">
    <reaction evidence="9">
        <text>DNA(n) + a 2'-deoxyribonucleoside 5'-triphosphate = DNA(n+1) + diphosphate</text>
        <dbReference type="Rhea" id="RHEA:22508"/>
        <dbReference type="Rhea" id="RHEA-COMP:17339"/>
        <dbReference type="Rhea" id="RHEA-COMP:17340"/>
        <dbReference type="ChEBI" id="CHEBI:33019"/>
        <dbReference type="ChEBI" id="CHEBI:61560"/>
        <dbReference type="ChEBI" id="CHEBI:173112"/>
        <dbReference type="EC" id="2.7.7.7"/>
    </reaction>
</comment>
<accession>A0A7J6FIU9</accession>
<evidence type="ECO:0000256" key="4">
    <source>
        <dbReference type="ARBA" id="ARBA00022741"/>
    </source>
</evidence>
<dbReference type="Pfam" id="PF13177">
    <property type="entry name" value="DNA_pol3_delta2"/>
    <property type="match status" value="1"/>
</dbReference>
<dbReference type="CDD" id="cd18137">
    <property type="entry name" value="HLD_clamp_pol_III_gamma_tau"/>
    <property type="match status" value="1"/>
</dbReference>
<dbReference type="Gene3D" id="1.10.8.60">
    <property type="match status" value="1"/>
</dbReference>
<keyword evidence="13" id="KW-1185">Reference proteome</keyword>
<comment type="caution">
    <text evidence="12">The sequence shown here is derived from an EMBL/GenBank/DDBJ whole genome shotgun (WGS) entry which is preliminary data.</text>
</comment>
<evidence type="ECO:0000256" key="1">
    <source>
        <dbReference type="ARBA" id="ARBA00006360"/>
    </source>
</evidence>
<name>A0A7J6FIU9_CANSA</name>
<keyword evidence="6" id="KW-0067">ATP-binding</keyword>
<comment type="similarity">
    <text evidence="1">Belongs to the DnaX/STICHEL family.</text>
</comment>
<dbReference type="Proteomes" id="UP000583929">
    <property type="component" value="Unassembled WGS sequence"/>
</dbReference>
<dbReference type="EC" id="2.7.7.7" evidence="2"/>
<evidence type="ECO:0000259" key="11">
    <source>
        <dbReference type="SMART" id="SM00382"/>
    </source>
</evidence>
<dbReference type="SUPFAM" id="SSF48019">
    <property type="entry name" value="post-AAA+ oligomerization domain-like"/>
    <property type="match status" value="1"/>
</dbReference>
<dbReference type="InterPro" id="IPR003593">
    <property type="entry name" value="AAA+_ATPase"/>
</dbReference>
<dbReference type="EMBL" id="JAATIQ010000203">
    <property type="protein sequence ID" value="KAF4370643.1"/>
    <property type="molecule type" value="Genomic_DNA"/>
</dbReference>
<evidence type="ECO:0000256" key="7">
    <source>
        <dbReference type="ARBA" id="ARBA00022932"/>
    </source>
</evidence>
<evidence type="ECO:0000256" key="9">
    <source>
        <dbReference type="ARBA" id="ARBA00049244"/>
    </source>
</evidence>
<evidence type="ECO:0000256" key="3">
    <source>
        <dbReference type="ARBA" id="ARBA00022723"/>
    </source>
</evidence>
<keyword evidence="3" id="KW-0479">Metal-binding</keyword>
<keyword evidence="5" id="KW-0862">Zinc</keyword>
<dbReference type="PANTHER" id="PTHR11669">
    <property type="entry name" value="REPLICATION FACTOR C / DNA POLYMERASE III GAMMA-TAU SUBUNIT"/>
    <property type="match status" value="1"/>
</dbReference>
<dbReference type="Pfam" id="PF23007">
    <property type="entry name" value="DnaA_N-like_STI"/>
    <property type="match status" value="1"/>
</dbReference>
<dbReference type="Gene3D" id="3.40.50.300">
    <property type="entry name" value="P-loop containing nucleotide triphosphate hydrolases"/>
    <property type="match status" value="1"/>
</dbReference>